<protein>
    <submittedName>
        <fullName evidence="1">Uncharacterized protein</fullName>
    </submittedName>
</protein>
<comment type="caution">
    <text evidence="1">The sequence shown here is derived from an EMBL/GenBank/DDBJ whole genome shotgun (WGS) entry which is preliminary data.</text>
</comment>
<dbReference type="EMBL" id="AZDU01000022">
    <property type="protein sequence ID" value="KRL01756.1"/>
    <property type="molecule type" value="Genomic_DNA"/>
</dbReference>
<proteinExistence type="predicted"/>
<evidence type="ECO:0000313" key="2">
    <source>
        <dbReference type="Proteomes" id="UP000051074"/>
    </source>
</evidence>
<keyword evidence="2" id="KW-1185">Reference proteome</keyword>
<dbReference type="PATRIC" id="fig|1293597.4.peg.770"/>
<reference evidence="1 2" key="1">
    <citation type="journal article" date="2015" name="Genome Announc.">
        <title>Expanding the biotechnology potential of lactobacilli through comparative genomics of 213 strains and associated genera.</title>
        <authorList>
            <person name="Sun Z."/>
            <person name="Harris H.M."/>
            <person name="McCann A."/>
            <person name="Guo C."/>
            <person name="Argimon S."/>
            <person name="Zhang W."/>
            <person name="Yang X."/>
            <person name="Jeffery I.B."/>
            <person name="Cooney J.C."/>
            <person name="Kagawa T.F."/>
            <person name="Liu W."/>
            <person name="Song Y."/>
            <person name="Salvetti E."/>
            <person name="Wrobel A."/>
            <person name="Rasinkangas P."/>
            <person name="Parkhill J."/>
            <person name="Rea M.C."/>
            <person name="O'Sullivan O."/>
            <person name="Ritari J."/>
            <person name="Douillard F.P."/>
            <person name="Paul Ross R."/>
            <person name="Yang R."/>
            <person name="Briner A.E."/>
            <person name="Felis G.E."/>
            <person name="de Vos W.M."/>
            <person name="Barrangou R."/>
            <person name="Klaenhammer T.R."/>
            <person name="Caufield P.W."/>
            <person name="Cui Y."/>
            <person name="Zhang H."/>
            <person name="O'Toole P.W."/>
        </authorList>
    </citation>
    <scope>NUCLEOTIDE SEQUENCE [LARGE SCALE GENOMIC DNA]</scope>
    <source>
        <strain evidence="1 2">DSM 19284</strain>
    </source>
</reference>
<name>K0NWG3_9LACO</name>
<dbReference type="RefSeq" id="WP_008460582.1">
    <property type="nucleotide sequence ID" value="NZ_AZDU01000022.1"/>
</dbReference>
<accession>K0NWG3</accession>
<evidence type="ECO:0000313" key="1">
    <source>
        <dbReference type="EMBL" id="KRL01756.1"/>
    </source>
</evidence>
<gene>
    <name evidence="1" type="ORF">FC20_GL000698</name>
</gene>
<dbReference type="STRING" id="1293597.FC20_GL000698"/>
<organism evidence="1 2">
    <name type="scientific">Lactobacillus equicursoris DSM 19284 = JCM 14600 = CIP 110162</name>
    <dbReference type="NCBI Taxonomy" id="1293597"/>
    <lineage>
        <taxon>Bacteria</taxon>
        <taxon>Bacillati</taxon>
        <taxon>Bacillota</taxon>
        <taxon>Bacilli</taxon>
        <taxon>Lactobacillales</taxon>
        <taxon>Lactobacillaceae</taxon>
        <taxon>Lactobacillus</taxon>
    </lineage>
</organism>
<dbReference type="Proteomes" id="UP000051074">
    <property type="component" value="Unassembled WGS sequence"/>
</dbReference>
<sequence>MDYLYDKSWYQEAYQAGSLLAEPANNYRIDGNFIVAFGFEKGILGDYRTLVVDAKRGELLLKQSTNSLLTHLVNDDLFGGILLQKAISEILKIKEQHVVSTGGGAIFSLESFHTSGTDLVALQKMEKVECRGKQIMFTELASSNHYLLDPPRSFAQSYKQEGESIMHNAFYTALLHRMNGNLSSEVLGGTASGLLNRPQYQQFVDNYLAREGITLKKLMDQIEDGKRVRIKKRFKDLNLPVQAMDLDYVFEQTDKDGKFRM</sequence>
<dbReference type="AlphaFoldDB" id="K0NWG3"/>